<keyword evidence="14" id="KW-1185">Reference proteome</keyword>
<evidence type="ECO:0000256" key="8">
    <source>
        <dbReference type="ARBA" id="ARBA00022842"/>
    </source>
</evidence>
<dbReference type="InterPro" id="IPR005218">
    <property type="entry name" value="Diacylglycerol/lipid_kinase"/>
</dbReference>
<evidence type="ECO:0000256" key="5">
    <source>
        <dbReference type="ARBA" id="ARBA00022741"/>
    </source>
</evidence>
<dbReference type="PANTHER" id="PTHR12358">
    <property type="entry name" value="SPHINGOSINE KINASE"/>
    <property type="match status" value="1"/>
</dbReference>
<name>A0A244CLR7_PSEDV</name>
<dbReference type="SUPFAM" id="SSF111331">
    <property type="entry name" value="NAD kinase/diacylglycerol kinase-like"/>
    <property type="match status" value="1"/>
</dbReference>
<evidence type="ECO:0000256" key="1">
    <source>
        <dbReference type="ARBA" id="ARBA00001946"/>
    </source>
</evidence>
<keyword evidence="4" id="KW-0479">Metal-binding</keyword>
<keyword evidence="3" id="KW-0808">Transferase</keyword>
<protein>
    <submittedName>
        <fullName evidence="13">Lipid kinase YegS</fullName>
    </submittedName>
</protein>
<keyword evidence="5" id="KW-0547">Nucleotide-binding</keyword>
<evidence type="ECO:0000256" key="7">
    <source>
        <dbReference type="ARBA" id="ARBA00022840"/>
    </source>
</evidence>
<dbReference type="GO" id="GO:0005886">
    <property type="term" value="C:plasma membrane"/>
    <property type="evidence" value="ECO:0007669"/>
    <property type="project" value="TreeGrafter"/>
</dbReference>
<evidence type="ECO:0000256" key="2">
    <source>
        <dbReference type="ARBA" id="ARBA00022516"/>
    </source>
</evidence>
<comment type="caution">
    <text evidence="13">The sequence shown here is derived from an EMBL/GenBank/DDBJ whole genome shotgun (WGS) entry which is preliminary data.</text>
</comment>
<dbReference type="RefSeq" id="WP_086745524.1">
    <property type="nucleotide sequence ID" value="NZ_MWPV01000006.1"/>
</dbReference>
<dbReference type="NCBIfam" id="TIGR00147">
    <property type="entry name" value="YegS/Rv2252/BmrU family lipid kinase"/>
    <property type="match status" value="1"/>
</dbReference>
<dbReference type="InterPro" id="IPR045540">
    <property type="entry name" value="YegS/DAGK_C"/>
</dbReference>
<evidence type="ECO:0000259" key="12">
    <source>
        <dbReference type="PROSITE" id="PS50146"/>
    </source>
</evidence>
<evidence type="ECO:0000256" key="11">
    <source>
        <dbReference type="ARBA" id="ARBA00023264"/>
    </source>
</evidence>
<dbReference type="PROSITE" id="PS50146">
    <property type="entry name" value="DAGK"/>
    <property type="match status" value="1"/>
</dbReference>
<dbReference type="InterPro" id="IPR050187">
    <property type="entry name" value="Lipid_Phosphate_FormReg"/>
</dbReference>
<keyword evidence="10" id="KW-0594">Phospholipid biosynthesis</keyword>
<keyword evidence="9" id="KW-0443">Lipid metabolism</keyword>
<dbReference type="Proteomes" id="UP000194841">
    <property type="component" value="Unassembled WGS sequence"/>
</dbReference>
<keyword evidence="6 13" id="KW-0418">Kinase</keyword>
<dbReference type="NCBIfam" id="NF009602">
    <property type="entry name" value="PRK13054.1"/>
    <property type="match status" value="1"/>
</dbReference>
<sequence length="299" mass="32053">MKLRLLLNGKKASQPNVRDAVMQLREQGWDLEVRVTWEGGDIARFVAEAVKDRCSRIIAGGGDGTVNEAVNALMQHPKDQRPELAILPLGTANDFATACEIPTRSALEALVLAAEGQSTSIDLIKANQQYVLNIATAGFGAQVTATTPPALKNFLGGGAYTLTGLIQALDFKPFNGTVSFDEKRIEQSVLVGALCNGRQAGGGQVLSAKSYINDGKIELVALHAFPAAAISTVINELSDPNCSGDFVQRHQVSEAHWQSDDAMPMNLDGEPISVTDIHFKVCPLEIALVLPKHCPMLIR</sequence>
<dbReference type="GO" id="GO:0046872">
    <property type="term" value="F:metal ion binding"/>
    <property type="evidence" value="ECO:0007669"/>
    <property type="project" value="UniProtKB-KW"/>
</dbReference>
<dbReference type="InterPro" id="IPR017438">
    <property type="entry name" value="ATP-NAD_kinase_N"/>
</dbReference>
<organism evidence="13 14">
    <name type="scientific">Pseudoalteromonas ulvae</name>
    <dbReference type="NCBI Taxonomy" id="107327"/>
    <lineage>
        <taxon>Bacteria</taxon>
        <taxon>Pseudomonadati</taxon>
        <taxon>Pseudomonadota</taxon>
        <taxon>Gammaproteobacteria</taxon>
        <taxon>Alteromonadales</taxon>
        <taxon>Pseudoalteromonadaceae</taxon>
        <taxon>Pseudoalteromonas</taxon>
    </lineage>
</organism>
<proteinExistence type="predicted"/>
<evidence type="ECO:0000256" key="10">
    <source>
        <dbReference type="ARBA" id="ARBA00023209"/>
    </source>
</evidence>
<evidence type="ECO:0000256" key="6">
    <source>
        <dbReference type="ARBA" id="ARBA00022777"/>
    </source>
</evidence>
<keyword evidence="11" id="KW-1208">Phospholipid metabolism</keyword>
<evidence type="ECO:0000256" key="9">
    <source>
        <dbReference type="ARBA" id="ARBA00023098"/>
    </source>
</evidence>
<reference evidence="13 14" key="1">
    <citation type="submission" date="2017-02" db="EMBL/GenBank/DDBJ databases">
        <title>Pseudoalteromonas ulvae TC14 Genome.</title>
        <authorList>
            <person name="Molmeret M."/>
        </authorList>
    </citation>
    <scope>NUCLEOTIDE SEQUENCE [LARGE SCALE GENOMIC DNA]</scope>
    <source>
        <strain evidence="13">TC14</strain>
    </source>
</reference>
<dbReference type="Pfam" id="PF00781">
    <property type="entry name" value="DAGK_cat"/>
    <property type="match status" value="1"/>
</dbReference>
<dbReference type="InterPro" id="IPR016064">
    <property type="entry name" value="NAD/diacylglycerol_kinase_sf"/>
</dbReference>
<dbReference type="InterPro" id="IPR001206">
    <property type="entry name" value="Diacylglycerol_kinase_cat_dom"/>
</dbReference>
<dbReference type="Gene3D" id="2.60.200.40">
    <property type="match status" value="1"/>
</dbReference>
<keyword evidence="8" id="KW-0460">Magnesium</keyword>
<dbReference type="EMBL" id="MWPV01000006">
    <property type="protein sequence ID" value="OUL56557.1"/>
    <property type="molecule type" value="Genomic_DNA"/>
</dbReference>
<evidence type="ECO:0000256" key="4">
    <source>
        <dbReference type="ARBA" id="ARBA00022723"/>
    </source>
</evidence>
<accession>A0A244CLR7</accession>
<dbReference type="GO" id="GO:0016301">
    <property type="term" value="F:kinase activity"/>
    <property type="evidence" value="ECO:0007669"/>
    <property type="project" value="UniProtKB-KW"/>
</dbReference>
<dbReference type="Gene3D" id="3.40.50.10330">
    <property type="entry name" value="Probable inorganic polyphosphate/atp-NAD kinase, domain 1"/>
    <property type="match status" value="1"/>
</dbReference>
<dbReference type="GO" id="GO:0008654">
    <property type="term" value="P:phospholipid biosynthetic process"/>
    <property type="evidence" value="ECO:0007669"/>
    <property type="project" value="UniProtKB-KW"/>
</dbReference>
<keyword evidence="7" id="KW-0067">ATP-binding</keyword>
<dbReference type="PANTHER" id="PTHR12358:SF106">
    <property type="entry name" value="LIPID KINASE YEGS"/>
    <property type="match status" value="1"/>
</dbReference>
<comment type="cofactor">
    <cofactor evidence="1">
        <name>Mg(2+)</name>
        <dbReference type="ChEBI" id="CHEBI:18420"/>
    </cofactor>
</comment>
<gene>
    <name evidence="13" type="ORF">B1199_18020</name>
</gene>
<feature type="domain" description="DAGKc" evidence="12">
    <location>
        <begin position="1"/>
        <end position="130"/>
    </location>
</feature>
<dbReference type="GO" id="GO:0005524">
    <property type="term" value="F:ATP binding"/>
    <property type="evidence" value="ECO:0007669"/>
    <property type="project" value="UniProtKB-KW"/>
</dbReference>
<dbReference type="OrthoDB" id="142078at2"/>
<dbReference type="SMART" id="SM00046">
    <property type="entry name" value="DAGKc"/>
    <property type="match status" value="1"/>
</dbReference>
<dbReference type="AlphaFoldDB" id="A0A244CLR7"/>
<evidence type="ECO:0000313" key="13">
    <source>
        <dbReference type="EMBL" id="OUL56557.1"/>
    </source>
</evidence>
<keyword evidence="2" id="KW-0444">Lipid biosynthesis</keyword>
<evidence type="ECO:0000313" key="14">
    <source>
        <dbReference type="Proteomes" id="UP000194841"/>
    </source>
</evidence>
<dbReference type="Pfam" id="PF19279">
    <property type="entry name" value="YegS_C"/>
    <property type="match status" value="1"/>
</dbReference>
<evidence type="ECO:0000256" key="3">
    <source>
        <dbReference type="ARBA" id="ARBA00022679"/>
    </source>
</evidence>